<dbReference type="GO" id="GO:0003677">
    <property type="term" value="F:DNA binding"/>
    <property type="evidence" value="ECO:0007669"/>
    <property type="project" value="InterPro"/>
</dbReference>
<proteinExistence type="predicted"/>
<dbReference type="EMBL" id="JAOPMH010000003">
    <property type="protein sequence ID" value="MDH7889484.1"/>
    <property type="molecule type" value="Genomic_DNA"/>
</dbReference>
<dbReference type="SUPFAM" id="SSF47413">
    <property type="entry name" value="lambda repressor-like DNA-binding domains"/>
    <property type="match status" value="1"/>
</dbReference>
<feature type="domain" description="HTH cro/C1-type" evidence="1">
    <location>
        <begin position="7"/>
        <end position="63"/>
    </location>
</feature>
<protein>
    <submittedName>
        <fullName evidence="2">Helix-turn-helix transcriptional regulator</fullName>
    </submittedName>
</protein>
<dbReference type="CDD" id="cd00093">
    <property type="entry name" value="HTH_XRE"/>
    <property type="match status" value="1"/>
</dbReference>
<accession>A0AA43P652</accession>
<evidence type="ECO:0000313" key="2">
    <source>
        <dbReference type="EMBL" id="MDH7889484.1"/>
    </source>
</evidence>
<organism evidence="2 3">
    <name type="scientific">Bifidobacterium catenulatum subsp. kashiwanohense</name>
    <dbReference type="NCBI Taxonomy" id="630129"/>
    <lineage>
        <taxon>Bacteria</taxon>
        <taxon>Bacillati</taxon>
        <taxon>Actinomycetota</taxon>
        <taxon>Actinomycetes</taxon>
        <taxon>Bifidobacteriales</taxon>
        <taxon>Bifidobacteriaceae</taxon>
        <taxon>Bifidobacterium</taxon>
    </lineage>
</organism>
<evidence type="ECO:0000259" key="1">
    <source>
        <dbReference type="PROSITE" id="PS50943"/>
    </source>
</evidence>
<dbReference type="RefSeq" id="WP_281107914.1">
    <property type="nucleotide sequence ID" value="NZ_CP169559.1"/>
</dbReference>
<dbReference type="InterPro" id="IPR001387">
    <property type="entry name" value="Cro/C1-type_HTH"/>
</dbReference>
<comment type="caution">
    <text evidence="2">The sequence shown here is derived from an EMBL/GenBank/DDBJ whole genome shotgun (WGS) entry which is preliminary data.</text>
</comment>
<evidence type="ECO:0000313" key="3">
    <source>
        <dbReference type="Proteomes" id="UP001161916"/>
    </source>
</evidence>
<dbReference type="Gene3D" id="1.10.260.40">
    <property type="entry name" value="lambda repressor-like DNA-binding domains"/>
    <property type="match status" value="1"/>
</dbReference>
<dbReference type="Pfam" id="PF13560">
    <property type="entry name" value="HTH_31"/>
    <property type="match status" value="1"/>
</dbReference>
<reference evidence="2" key="1">
    <citation type="submission" date="2022-09" db="EMBL/GenBank/DDBJ databases">
        <authorList>
            <person name="Orihara K."/>
        </authorList>
    </citation>
    <scope>NUCLEOTIDE SEQUENCE</scope>
    <source>
        <strain evidence="2">YIT 13062</strain>
    </source>
</reference>
<dbReference type="PROSITE" id="PS50943">
    <property type="entry name" value="HTH_CROC1"/>
    <property type="match status" value="1"/>
</dbReference>
<sequence>MQADELLRELMKNAGLNAADFSRASNMAESVVSRTLSGKTVPTFNKVDAAARTLGYELTLSPLERVTVRVIGTAMSDLVQSIQQYSGTEEQWTRVSAGMRNLMEFPDDEPADFKKVTKGMDVRWQAFMAGLYDYQHWSKGDVSPQSLKLDAEWTPLRKIYRSATPPDEFFAWYNVIIPRGELLWK</sequence>
<dbReference type="Proteomes" id="UP001161916">
    <property type="component" value="Unassembled WGS sequence"/>
</dbReference>
<reference evidence="2" key="2">
    <citation type="journal article" date="2023" name="Gut Microbes">
        <title>Characterization of Bifidobacterium kashiwanohense that utilizes both milk- and plant-derived oligosaccharides.</title>
        <authorList>
            <person name="Orihara K."/>
            <person name="Yahagi K."/>
            <person name="Saito Y."/>
            <person name="Watanabe Y."/>
            <person name="Sasai T."/>
            <person name="Hara T."/>
            <person name="Tsukuda N."/>
            <person name="Oki K."/>
            <person name="Fujimoto J."/>
            <person name="Matsuki T."/>
        </authorList>
    </citation>
    <scope>NUCLEOTIDE SEQUENCE</scope>
    <source>
        <strain evidence="2">YIT 13062</strain>
    </source>
</reference>
<dbReference type="AlphaFoldDB" id="A0AA43P652"/>
<dbReference type="InterPro" id="IPR010982">
    <property type="entry name" value="Lambda_DNA-bd_dom_sf"/>
</dbReference>
<dbReference type="SMART" id="SM00530">
    <property type="entry name" value="HTH_XRE"/>
    <property type="match status" value="1"/>
</dbReference>
<name>A0AA43P652_9BIFI</name>
<gene>
    <name evidence="2" type="ORF">OB951_02485</name>
</gene>